<gene>
    <name evidence="1" type="primary">12</name>
    <name evidence="1" type="ORF">SEA_BAILEYBLU_12</name>
</gene>
<reference evidence="1" key="1">
    <citation type="submission" date="2021-11" db="EMBL/GenBank/DDBJ databases">
        <authorList>
            <person name="Sydney V."/>
            <person name="Hansen K."/>
            <person name="Christner J."/>
            <person name="Deckinger K."/>
            <person name="Miller H."/>
            <person name="Baileys A."/>
            <person name="Berdar T."/>
            <person name="Fuhrer G."/>
            <person name="Everett M."/>
            <person name="Evans I."/>
            <person name="Harbison A."/>
            <person name="Jacks D."/>
            <person name="Philbrick A."/>
            <person name="Learn C."/>
            <person name="Swerdlow S.J."/>
            <person name="Klyczek K."/>
            <person name="Garlena R.A."/>
            <person name="Russell D.A."/>
            <person name="Jacobs-Sera D."/>
            <person name="Hatfull G.F."/>
        </authorList>
    </citation>
    <scope>NUCLEOTIDE SEQUENCE</scope>
</reference>
<organism evidence="1 2">
    <name type="scientific">Arthrobacter phage BaileyBlu</name>
    <dbReference type="NCBI Taxonomy" id="2910754"/>
    <lineage>
        <taxon>Viruses</taxon>
        <taxon>Duplodnaviria</taxon>
        <taxon>Heunggongvirae</taxon>
        <taxon>Uroviricota</taxon>
        <taxon>Caudoviricetes</taxon>
        <taxon>Casidaviridae</taxon>
        <taxon>Baileybluvirus</taxon>
        <taxon>Baileybluvirus baileyblu</taxon>
    </lineage>
</organism>
<dbReference type="Proteomes" id="UP001200142">
    <property type="component" value="Segment"/>
</dbReference>
<dbReference type="GeneID" id="77953895"/>
<dbReference type="Pfam" id="PF25681">
    <property type="entry name" value="Phage_TTP_17"/>
    <property type="match status" value="1"/>
</dbReference>
<name>A0AA49GZB6_9CAUD</name>
<sequence length="187" mass="19985">MALERNYENVRIYGGMTSGVFLGPVGSTLPTTDLVIPPTLDAVGWLSEDGIGLSVDANVEKFRGYPGGSVLRTKVTTTDKSVTIQALEESPLVTALYFDHGDPVAAGSIARIDLPEMIGTVERAAVFAFEDGDVTKFLVAPKVQVTSRGELAHQTNEMTVYELGLEIIGDSYILTNSEAYIDAITAP</sequence>
<evidence type="ECO:0000313" key="2">
    <source>
        <dbReference type="Proteomes" id="UP001200142"/>
    </source>
</evidence>
<keyword evidence="2" id="KW-1185">Reference proteome</keyword>
<evidence type="ECO:0000313" key="1">
    <source>
        <dbReference type="EMBL" id="UJQ87150.1"/>
    </source>
</evidence>
<dbReference type="RefSeq" id="YP_010677516.1">
    <property type="nucleotide sequence ID" value="NC_071022.1"/>
</dbReference>
<accession>A0AA49GZB6</accession>
<protein>
    <submittedName>
        <fullName evidence="1">Major tail protein</fullName>
    </submittedName>
</protein>
<proteinExistence type="predicted"/>
<dbReference type="KEGG" id="vg:77953895"/>
<dbReference type="EMBL" id="OL455900">
    <property type="protein sequence ID" value="UJQ87150.1"/>
    <property type="molecule type" value="Genomic_DNA"/>
</dbReference>
<dbReference type="InterPro" id="IPR058154">
    <property type="entry name" value="Bxb1_TTP-like"/>
</dbReference>